<accession>A0A819XX24</accession>
<comment type="caution">
    <text evidence="2">The sequence shown here is derived from an EMBL/GenBank/DDBJ whole genome shotgun (WGS) entry which is preliminary data.</text>
</comment>
<dbReference type="InterPro" id="IPR012337">
    <property type="entry name" value="RNaseH-like_sf"/>
</dbReference>
<protein>
    <submittedName>
        <fullName evidence="2">Uncharacterized protein</fullName>
    </submittedName>
</protein>
<dbReference type="EMBL" id="CAJNOE010001795">
    <property type="protein sequence ID" value="CAF1450952.1"/>
    <property type="molecule type" value="Genomic_DNA"/>
</dbReference>
<name>A0A819XX24_9BILA</name>
<evidence type="ECO:0000313" key="1">
    <source>
        <dbReference type="EMBL" id="CAF1450952.1"/>
    </source>
</evidence>
<dbReference type="Proteomes" id="UP000663868">
    <property type="component" value="Unassembled WGS sequence"/>
</dbReference>
<dbReference type="PANTHER" id="PTHR37162:SF11">
    <property type="match status" value="1"/>
</dbReference>
<sequence length="831" mass="94653">MPTNTTFCSKWLQKPDNTGRVCSRWLKQGKTASSFQCIVCNSGDLSCANGGWADLKKHFNRPKHIQCMKDVFGSISLTASNNQSLLLSNNKDDNSTCVATGSIDGSATRKPFVIVEKEQRALTHDDKITRAECLWSMATAQLAISFNASQFLPEIFRSMFPDSQVATDYSLRSRKISYVISHGTGYYFTNELIKDVRKAYGFTLLFDETTIAGVRKQLDIFFRYWSETKNCICVRFYKSIILGHATADIVSRSIIDSLKADGIDITKILMLGRDNPNVNKAIEEILNKEVIAERKKKCSSAPAFGLVSIGSCPLHIIHGSFRKGIKSTSWSIDEALNDIWFWFSRSAARRQDFKLVAASINEIYSRFVNRFVDTRWVEIGPVIARVVDQWDIIREYFLVYLPTTDKKLESNTKYQSIKTVLNDNFTLVKFNFILFLYRTLFKKVLTWLQQEQPLIHLLYDECYTLLHNVLLSFVKEEVLKDKNGIQLLSISFDLQNNQKKNLNIDIGETTRLHISSLTVNEKTVFFQDVRQIYCTITKELIKTLPMNNDFLRHLRCLQSSSRNESSRTSIMYLARNLPHLLTNEEVDRVGVEWRVYEMADIPEEWIKRSSSSLNDIVEYVPIDEYWHHVFSTYTPNGTPQYVALTKLVKCLLSLSHGNSDVERGFSQNNQLVSDERSSLNEVTINGLRATCDGVKFFGGGKVHMVPITATLISNVKDAHSRYVKANEEQNKILNSVRCGDEKRACDAGHLDEEEIELLNKQKILQQDLVSAMKMLEEGSTRLATAVNSKDFNDVGTAELLVTAANAKLSVLKAQLLDNSENLNRLRKKKKK</sequence>
<gene>
    <name evidence="1" type="ORF">IZO911_LOCUS42359</name>
    <name evidence="2" type="ORF">KXQ929_LOCUS37134</name>
</gene>
<evidence type="ECO:0000313" key="3">
    <source>
        <dbReference type="Proteomes" id="UP000663868"/>
    </source>
</evidence>
<organism evidence="2 3">
    <name type="scientific">Adineta steineri</name>
    <dbReference type="NCBI Taxonomy" id="433720"/>
    <lineage>
        <taxon>Eukaryota</taxon>
        <taxon>Metazoa</taxon>
        <taxon>Spiralia</taxon>
        <taxon>Gnathifera</taxon>
        <taxon>Rotifera</taxon>
        <taxon>Eurotatoria</taxon>
        <taxon>Bdelloidea</taxon>
        <taxon>Adinetida</taxon>
        <taxon>Adinetidae</taxon>
        <taxon>Adineta</taxon>
    </lineage>
</organism>
<evidence type="ECO:0000313" key="2">
    <source>
        <dbReference type="EMBL" id="CAF4148754.1"/>
    </source>
</evidence>
<dbReference type="EMBL" id="CAJOBB010006036">
    <property type="protein sequence ID" value="CAF4148754.1"/>
    <property type="molecule type" value="Genomic_DNA"/>
</dbReference>
<reference evidence="2" key="1">
    <citation type="submission" date="2021-02" db="EMBL/GenBank/DDBJ databases">
        <authorList>
            <person name="Nowell W R."/>
        </authorList>
    </citation>
    <scope>NUCLEOTIDE SEQUENCE</scope>
</reference>
<dbReference type="AlphaFoldDB" id="A0A819XX24"/>
<dbReference type="PANTHER" id="PTHR37162">
    <property type="entry name" value="HAT FAMILY DIMERISATION DOMAINCONTAINING PROTEIN-RELATED"/>
    <property type="match status" value="1"/>
</dbReference>
<dbReference type="Proteomes" id="UP000663860">
    <property type="component" value="Unassembled WGS sequence"/>
</dbReference>
<proteinExistence type="predicted"/>
<dbReference type="SUPFAM" id="SSF53098">
    <property type="entry name" value="Ribonuclease H-like"/>
    <property type="match status" value="1"/>
</dbReference>